<feature type="region of interest" description="Disordered" evidence="1">
    <location>
        <begin position="74"/>
        <end position="97"/>
    </location>
</feature>
<dbReference type="EMBL" id="AP023091">
    <property type="protein sequence ID" value="BCE22241.1"/>
    <property type="molecule type" value="Genomic_DNA"/>
</dbReference>
<gene>
    <name evidence="4" type="ORF">XF10B_48200</name>
    <name evidence="2" type="ORF">XF1B_49220</name>
    <name evidence="3" type="ORF">XF4B_48550</name>
</gene>
<feature type="compositionally biased region" description="Basic and acidic residues" evidence="1">
    <location>
        <begin position="9"/>
        <end position="35"/>
    </location>
</feature>
<reference evidence="3" key="3">
    <citation type="submission" date="2020-05" db="EMBL/GenBank/DDBJ databases">
        <title>Complete genome sequence of Bradyrhizobium diazoefficiens XF4 isolated from soybean nodule.</title>
        <authorList>
            <person name="Noda R."/>
            <person name="Kakizaki K."/>
            <person name="Minamisawa K."/>
        </authorList>
    </citation>
    <scope>NUCLEOTIDE SEQUENCE</scope>
    <source>
        <strain evidence="3">XF4</strain>
    </source>
</reference>
<reference evidence="2" key="1">
    <citation type="submission" date="2020-05" db="EMBL/GenBank/DDBJ databases">
        <title>Complete genome sequence of Bradyrhizobium diazoefficiens XF1 isolated from soybean nodule.</title>
        <authorList>
            <person name="Noda R."/>
            <person name="Kakizaki K."/>
            <person name="Minamisawa K."/>
        </authorList>
    </citation>
    <scope>NUCLEOTIDE SEQUENCE</scope>
    <source>
        <strain evidence="2">XF1</strain>
    </source>
</reference>
<reference evidence="4" key="2">
    <citation type="submission" date="2020-05" db="EMBL/GenBank/DDBJ databases">
        <title>Complete genome sequence of Bradyrhizobium diazoefficiens XF10 isolated from soybean nodule.</title>
        <authorList>
            <person name="Noda R."/>
            <person name="Kakizaki K."/>
            <person name="Minamisawa K."/>
        </authorList>
    </citation>
    <scope>NUCLEOTIDE SEQUENCE</scope>
    <source>
        <strain evidence="4">XF10</strain>
    </source>
</reference>
<evidence type="ECO:0000313" key="2">
    <source>
        <dbReference type="EMBL" id="BCE22241.1"/>
    </source>
</evidence>
<dbReference type="EMBL" id="AP023099">
    <property type="protein sequence ID" value="BCE92022.1"/>
    <property type="molecule type" value="Genomic_DNA"/>
</dbReference>
<organism evidence="3">
    <name type="scientific">Bradyrhizobium diazoefficiens</name>
    <dbReference type="NCBI Taxonomy" id="1355477"/>
    <lineage>
        <taxon>Bacteria</taxon>
        <taxon>Pseudomonadati</taxon>
        <taxon>Pseudomonadota</taxon>
        <taxon>Alphaproteobacteria</taxon>
        <taxon>Hyphomicrobiales</taxon>
        <taxon>Nitrobacteraceae</taxon>
        <taxon>Bradyrhizobium</taxon>
    </lineage>
</organism>
<feature type="region of interest" description="Disordered" evidence="1">
    <location>
        <begin position="1"/>
        <end position="37"/>
    </location>
</feature>
<proteinExistence type="predicted"/>
<evidence type="ECO:0000313" key="3">
    <source>
        <dbReference type="EMBL" id="BCE48506.1"/>
    </source>
</evidence>
<evidence type="ECO:0000256" key="1">
    <source>
        <dbReference type="SAM" id="MobiDB-lite"/>
    </source>
</evidence>
<protein>
    <submittedName>
        <fullName evidence="3">Uncharacterized protein</fullName>
    </submittedName>
</protein>
<accession>A0A809Z7G7</accession>
<evidence type="ECO:0000313" key="4">
    <source>
        <dbReference type="EMBL" id="BCE92022.1"/>
    </source>
</evidence>
<sequence length="97" mass="11368">MGHNNPGRARREIARDNERLSKMTPEERQKERDAEELYYAKSTARNEAYRSLPAEERAIYEKVKDALNAAEDRASNAWNWDKQFGGTGKQNPWRKDQ</sequence>
<dbReference type="AlphaFoldDB" id="A0A809Z7G7"/>
<dbReference type="EMBL" id="AP023094">
    <property type="protein sequence ID" value="BCE48506.1"/>
    <property type="molecule type" value="Genomic_DNA"/>
</dbReference>
<name>A0A809Z7G7_9BRAD</name>